<dbReference type="Pfam" id="PF00128">
    <property type="entry name" value="Alpha-amylase"/>
    <property type="match status" value="1"/>
</dbReference>
<dbReference type="EMBL" id="LR593886">
    <property type="protein sequence ID" value="VTS00692.1"/>
    <property type="molecule type" value="Genomic_DNA"/>
</dbReference>
<dbReference type="Pfam" id="PF02922">
    <property type="entry name" value="CBM_48"/>
    <property type="match status" value="1"/>
</dbReference>
<keyword evidence="19" id="KW-1185">Reference proteome</keyword>
<evidence type="ECO:0000256" key="9">
    <source>
        <dbReference type="ARBA" id="ARBA00023295"/>
    </source>
</evidence>
<evidence type="ECO:0000256" key="11">
    <source>
        <dbReference type="ARBA" id="ARBA00033284"/>
    </source>
</evidence>
<protein>
    <recommendedName>
        <fullName evidence="5 13">Malto-oligosyltrehalose trehalohydrolase</fullName>
        <shortName evidence="14">MTHase</shortName>
        <ecNumber evidence="4 13">3.2.1.141</ecNumber>
    </recommendedName>
    <alternativeName>
        <fullName evidence="11 14">4-alpha-D-((1-&gt;4)-alpha-D-glucano)trehalose trehalohydrolase</fullName>
    </alternativeName>
    <alternativeName>
        <fullName evidence="10 14">Maltooligosyl trehalose trehalohydrolase</fullName>
    </alternativeName>
</protein>
<evidence type="ECO:0000256" key="13">
    <source>
        <dbReference type="NCBIfam" id="TIGR02402"/>
    </source>
</evidence>
<dbReference type="SMART" id="SM00642">
    <property type="entry name" value="Aamy"/>
    <property type="match status" value="1"/>
</dbReference>
<feature type="active site" description="Nucleophile" evidence="15">
    <location>
        <position position="266"/>
    </location>
</feature>
<dbReference type="Gene3D" id="2.60.40.10">
    <property type="entry name" value="Immunoglobulins"/>
    <property type="match status" value="1"/>
</dbReference>
<sequence>MGAEEMRRCGAVARPDGTVTWRVWAPKADRVELVLIDGDRRRHVAMRPEGDGYFVHAGTGVPDGQRYAYRLNSGPERPDPCSRWQPDGVHRPSAVVFPDRFPWTDRDWRGIARADLVFYELHVGTFTAEGTFDAIAPRLPELRDLGVTAVEIMPVAQFPGARNWGYDGVHPFAPQDTYGGPDALRRLVDTCHAHGLAVVLDVVYNHLGPEGNYAGEFGPYYSDRYRTAWGAALNYDGPGSDGVRDFVLDNVRHWVEEYHLDGLRLDATQSIFDTSPVHVLAEIKRAADRAAAPFGRPFHVIAESLLNDVRVLLPPGRGGYGLDAEWNEDFHHAVVAFLTGERHGKYVDFGPAADLPRVLERTFVLDGRYSRHRGRRWGASAGDVPGDRFVVGVQNHDHVGNRARGERLAALVGPPVQRLAASLTLLAPHLPFLFMGEEYGETNPFLFFCSFGDRGLIEAVRRGRRRDYALAGEVPDPQATLSFTASRPSWSWPAGSPRAGLRRLYRDLLAARRRWPALRDFVARRARLLPDVAEGPVLELVRGADPASALHVYFNLAASPRPLPTGAPAGARALHSSEWVTYGGPRADGDPRPELYPHECLVFGPEPV</sequence>
<evidence type="ECO:0000256" key="3">
    <source>
        <dbReference type="ARBA" id="ARBA00008061"/>
    </source>
</evidence>
<dbReference type="RefSeq" id="WP_162672237.1">
    <property type="nucleotide sequence ID" value="NZ_LR593886.1"/>
</dbReference>
<evidence type="ECO:0000256" key="12">
    <source>
        <dbReference type="ARBA" id="ARBA00034013"/>
    </source>
</evidence>
<evidence type="ECO:0000256" key="4">
    <source>
        <dbReference type="ARBA" id="ARBA00012268"/>
    </source>
</evidence>
<evidence type="ECO:0000259" key="17">
    <source>
        <dbReference type="SMART" id="SM00642"/>
    </source>
</evidence>
<dbReference type="NCBIfam" id="TIGR02402">
    <property type="entry name" value="trehalose_TreZ"/>
    <property type="match status" value="1"/>
</dbReference>
<keyword evidence="8" id="KW-0119">Carbohydrate metabolism</keyword>
<dbReference type="EC" id="3.2.1.141" evidence="4 13"/>
<evidence type="ECO:0000256" key="5">
    <source>
        <dbReference type="ARBA" id="ARBA00015938"/>
    </source>
</evidence>
<comment type="pathway">
    <text evidence="2 14">Glycan biosynthesis; trehalose biosynthesis.</text>
</comment>
<evidence type="ECO:0000313" key="18">
    <source>
        <dbReference type="EMBL" id="VTS00692.1"/>
    </source>
</evidence>
<dbReference type="SUPFAM" id="SSF81296">
    <property type="entry name" value="E set domains"/>
    <property type="match status" value="1"/>
</dbReference>
<keyword evidence="6" id="KW-0963">Cytoplasm</keyword>
<dbReference type="UniPathway" id="UPA00299"/>
<evidence type="ECO:0000256" key="8">
    <source>
        <dbReference type="ARBA" id="ARBA00023277"/>
    </source>
</evidence>
<dbReference type="InterPro" id="IPR017853">
    <property type="entry name" value="GH"/>
</dbReference>
<feature type="active site" description="Proton donor" evidence="15">
    <location>
        <position position="303"/>
    </location>
</feature>
<dbReference type="AlphaFoldDB" id="A0A6P2DG61"/>
<dbReference type="InterPro" id="IPR006047">
    <property type="entry name" value="GH13_cat_dom"/>
</dbReference>
<proteinExistence type="inferred from homology"/>
<dbReference type="PANTHER" id="PTHR43651:SF11">
    <property type="entry name" value="MALTO-OLIGOSYLTREHALOSE TREHALOHYDROLASE"/>
    <property type="match status" value="1"/>
</dbReference>
<evidence type="ECO:0000256" key="10">
    <source>
        <dbReference type="ARBA" id="ARBA00032057"/>
    </source>
</evidence>
<evidence type="ECO:0000256" key="14">
    <source>
        <dbReference type="PIRNR" id="PIRNR006337"/>
    </source>
</evidence>
<dbReference type="Gene3D" id="1.10.10.760">
    <property type="entry name" value="E-set domains of sugar-utilizing enzymes"/>
    <property type="match status" value="1"/>
</dbReference>
<name>A0A6P2DG61_9BACT</name>
<comment type="catalytic activity">
    <reaction evidence="12 14">
        <text>hydrolysis of (1-&gt;4)-alpha-D-glucosidic linkage in 4-alpha-D-[(1-&gt;4)-alpha-D-glucanosyl]n trehalose to yield trehalose and (1-&gt;4)-alpha-D-glucan.</text>
        <dbReference type="EC" id="3.2.1.141"/>
    </reaction>
</comment>
<evidence type="ECO:0000256" key="1">
    <source>
        <dbReference type="ARBA" id="ARBA00004496"/>
    </source>
</evidence>
<dbReference type="PANTHER" id="PTHR43651">
    <property type="entry name" value="1,4-ALPHA-GLUCAN-BRANCHING ENZYME"/>
    <property type="match status" value="1"/>
</dbReference>
<dbReference type="InterPro" id="IPR012768">
    <property type="entry name" value="Trehalose_TreZ"/>
</dbReference>
<evidence type="ECO:0000256" key="16">
    <source>
        <dbReference type="PIRSR" id="PIRSR006337-3"/>
    </source>
</evidence>
<dbReference type="SUPFAM" id="SSF51445">
    <property type="entry name" value="(Trans)glycosidases"/>
    <property type="match status" value="1"/>
</dbReference>
<organism evidence="18 19">
    <name type="scientific">Gemmata massiliana</name>
    <dbReference type="NCBI Taxonomy" id="1210884"/>
    <lineage>
        <taxon>Bacteria</taxon>
        <taxon>Pseudomonadati</taxon>
        <taxon>Planctomycetota</taxon>
        <taxon>Planctomycetia</taxon>
        <taxon>Gemmatales</taxon>
        <taxon>Gemmataceae</taxon>
        <taxon>Gemmata</taxon>
    </lineage>
</organism>
<dbReference type="KEGG" id="gms:SOIL9_80990"/>
<evidence type="ECO:0000256" key="6">
    <source>
        <dbReference type="ARBA" id="ARBA00022490"/>
    </source>
</evidence>
<evidence type="ECO:0000313" key="19">
    <source>
        <dbReference type="Proteomes" id="UP000464178"/>
    </source>
</evidence>
<dbReference type="InterPro" id="IPR044901">
    <property type="entry name" value="Trehalose_TreZ_E-set_sf"/>
</dbReference>
<dbReference type="GO" id="GO:0033942">
    <property type="term" value="F:4-alpha-D-(1-&gt;4)-alpha-D-glucanotrehalose trehalohydrolase activity"/>
    <property type="evidence" value="ECO:0007669"/>
    <property type="project" value="UniProtKB-EC"/>
</dbReference>
<keyword evidence="9 14" id="KW-0326">Glycosidase</keyword>
<dbReference type="InterPro" id="IPR014756">
    <property type="entry name" value="Ig_E-set"/>
</dbReference>
<dbReference type="Proteomes" id="UP000464178">
    <property type="component" value="Chromosome"/>
</dbReference>
<feature type="site" description="Transition state stabilizer" evidence="16">
    <location>
        <position position="397"/>
    </location>
</feature>
<dbReference type="InterPro" id="IPR004193">
    <property type="entry name" value="Glyco_hydro_13_N"/>
</dbReference>
<gene>
    <name evidence="18" type="ORF">SOIL9_80990</name>
</gene>
<accession>A0A6P2DG61</accession>
<dbReference type="CDD" id="cd02853">
    <property type="entry name" value="E_set_MTHase_like_N"/>
    <property type="match status" value="1"/>
</dbReference>
<dbReference type="CDD" id="cd11325">
    <property type="entry name" value="AmyAc_GTHase"/>
    <property type="match status" value="1"/>
</dbReference>
<comment type="subcellular location">
    <subcellularLocation>
        <location evidence="1 15">Cytoplasm</location>
    </subcellularLocation>
</comment>
<evidence type="ECO:0000256" key="2">
    <source>
        <dbReference type="ARBA" id="ARBA00005199"/>
    </source>
</evidence>
<feature type="domain" description="Glycosyl hydrolase family 13 catalytic" evidence="17">
    <location>
        <begin position="95"/>
        <end position="464"/>
    </location>
</feature>
<dbReference type="GO" id="GO:0005737">
    <property type="term" value="C:cytoplasm"/>
    <property type="evidence" value="ECO:0007669"/>
    <property type="project" value="UniProtKB-SubCell"/>
</dbReference>
<dbReference type="GO" id="GO:0005992">
    <property type="term" value="P:trehalose biosynthetic process"/>
    <property type="evidence" value="ECO:0007669"/>
    <property type="project" value="UniProtKB-UniRule"/>
</dbReference>
<dbReference type="InterPro" id="IPR013783">
    <property type="entry name" value="Ig-like_fold"/>
</dbReference>
<evidence type="ECO:0000256" key="7">
    <source>
        <dbReference type="ARBA" id="ARBA00022801"/>
    </source>
</evidence>
<keyword evidence="7 14" id="KW-0378">Hydrolase</keyword>
<evidence type="ECO:0000256" key="15">
    <source>
        <dbReference type="PIRSR" id="PIRSR006337-1"/>
    </source>
</evidence>
<dbReference type="PIRSF" id="PIRSF006337">
    <property type="entry name" value="Trehalose_TreZ"/>
    <property type="match status" value="1"/>
</dbReference>
<reference evidence="18 19" key="1">
    <citation type="submission" date="2019-05" db="EMBL/GenBank/DDBJ databases">
        <authorList>
            <consortium name="Science for Life Laboratories"/>
        </authorList>
    </citation>
    <scope>NUCLEOTIDE SEQUENCE [LARGE SCALE GENOMIC DNA]</scope>
    <source>
        <strain evidence="18">Soil9</strain>
    </source>
</reference>
<dbReference type="Gene3D" id="3.20.20.80">
    <property type="entry name" value="Glycosidases"/>
    <property type="match status" value="1"/>
</dbReference>
<comment type="similarity">
    <text evidence="3 14">Belongs to the glycosyl hydrolase 13 family.</text>
</comment>